<dbReference type="RefSeq" id="WP_331210827.1">
    <property type="nucleotide sequence ID" value="NZ_JAZGQL010000028.1"/>
</dbReference>
<dbReference type="PROSITE" id="PS50975">
    <property type="entry name" value="ATP_GRASP"/>
    <property type="match status" value="1"/>
</dbReference>
<evidence type="ECO:0000313" key="3">
    <source>
        <dbReference type="EMBL" id="MEE6310804.1"/>
    </source>
</evidence>
<name>A0ABU7SLG8_9ACTN</name>
<proteinExistence type="predicted"/>
<dbReference type="Pfam" id="PF02655">
    <property type="entry name" value="ATP-grasp_3"/>
    <property type="match status" value="1"/>
</dbReference>
<dbReference type="EMBL" id="JAZGQL010000028">
    <property type="protein sequence ID" value="MEE6310804.1"/>
    <property type="molecule type" value="Genomic_DNA"/>
</dbReference>
<evidence type="ECO:0000313" key="4">
    <source>
        <dbReference type="Proteomes" id="UP001339911"/>
    </source>
</evidence>
<organism evidence="3 4">
    <name type="scientific">Plantactinospora veratri</name>
    <dbReference type="NCBI Taxonomy" id="1436122"/>
    <lineage>
        <taxon>Bacteria</taxon>
        <taxon>Bacillati</taxon>
        <taxon>Actinomycetota</taxon>
        <taxon>Actinomycetes</taxon>
        <taxon>Micromonosporales</taxon>
        <taxon>Micromonosporaceae</taxon>
        <taxon>Plantactinospora</taxon>
    </lineage>
</organism>
<keyword evidence="1" id="KW-0547">Nucleotide-binding</keyword>
<keyword evidence="4" id="KW-1185">Reference proteome</keyword>
<accession>A0ABU7SLG8</accession>
<protein>
    <submittedName>
        <fullName evidence="3">ATP-grasp domain-containing protein</fullName>
    </submittedName>
</protein>
<evidence type="ECO:0000259" key="2">
    <source>
        <dbReference type="PROSITE" id="PS50975"/>
    </source>
</evidence>
<dbReference type="Proteomes" id="UP001339911">
    <property type="component" value="Unassembled WGS sequence"/>
</dbReference>
<evidence type="ECO:0000256" key="1">
    <source>
        <dbReference type="PROSITE-ProRule" id="PRU00409"/>
    </source>
</evidence>
<dbReference type="InterPro" id="IPR040754">
    <property type="entry name" value="PreAtp-grasp"/>
</dbReference>
<dbReference type="Gene3D" id="3.30.470.20">
    <property type="entry name" value="ATP-grasp fold, B domain"/>
    <property type="match status" value="1"/>
</dbReference>
<dbReference type="InterPro" id="IPR003806">
    <property type="entry name" value="ATP-grasp_PylC-type"/>
</dbReference>
<dbReference type="InterPro" id="IPR011761">
    <property type="entry name" value="ATP-grasp"/>
</dbReference>
<dbReference type="SUPFAM" id="SSF56059">
    <property type="entry name" value="Glutathione synthetase ATP-binding domain-like"/>
    <property type="match status" value="1"/>
</dbReference>
<gene>
    <name evidence="3" type="ORF">V1634_28580</name>
</gene>
<sequence>MDTSYLRTLKTNLLGAPTGRLVLLCNFEAENWWAEGHVGLPAPRFAAPTSVVARMEEHGVLLAGADDVLVLKHPLDPGYREYLTGLGLPVPTVLVPENVRADRSTTEDVLDSPQLLGRLHALGAAGARLLPMGTTVLEQKLADRCGLPLAVPDAATFARVNSKIYSRRLASAAGLRTVPGDCCESREEFAAVLRRRRAALADGTRFVVKDAYGVSGKGLLLLDRPETADRLLRMVDRRAERTGDDRLHVVVEEWLDKSHDLNYQLTVAGDGRVTLDFVKRAITENGVHKGHLMPVALTPRQRAELAHAAEVVGTRLHTDGYVGVVGVDAVIATGGELYPVLEINARLNMSSYQGGVTERYQPDGHVALARHYPLRLAGPVPFDELARTLAPVLDRTGPERFVVTCFGTVNADADRPPPFDGRLYALLVAPDQERLAALDDAARAALAGLAAPAPAPEESR</sequence>
<feature type="domain" description="ATP-grasp" evidence="2">
    <location>
        <begin position="167"/>
        <end position="370"/>
    </location>
</feature>
<reference evidence="3 4" key="1">
    <citation type="submission" date="2024-01" db="EMBL/GenBank/DDBJ databases">
        <title>Genome insights into Plantactinospora veratri sp. nov.</title>
        <authorList>
            <person name="Wang L."/>
        </authorList>
    </citation>
    <scope>NUCLEOTIDE SEQUENCE [LARGE SCALE GENOMIC DNA]</scope>
    <source>
        <strain evidence="3 4">NEAU-FHS4</strain>
    </source>
</reference>
<dbReference type="Pfam" id="PF18604">
    <property type="entry name" value="PreAtp-grasp"/>
    <property type="match status" value="1"/>
</dbReference>
<comment type="caution">
    <text evidence="3">The sequence shown here is derived from an EMBL/GenBank/DDBJ whole genome shotgun (WGS) entry which is preliminary data.</text>
</comment>
<keyword evidence="1" id="KW-0067">ATP-binding</keyword>